<keyword evidence="2" id="KW-0238">DNA-binding</keyword>
<dbReference type="Gene3D" id="1.10.10.10">
    <property type="entry name" value="Winged helix-like DNA-binding domain superfamily/Winged helix DNA-binding domain"/>
    <property type="match status" value="1"/>
</dbReference>
<gene>
    <name evidence="2" type="ORF">Ga0609869_003107</name>
</gene>
<accession>A0ABV3XXH5</accession>
<sequence length="291" mass="31755">MISDRKFFDDLGTGPRFQAADLARSIDAVTAWVGALHNQGAFEDSLARLAGALHSEIGQLVRYGKGNDKPRLISQGALHRDGVHATAPHFAQTLLGDQLFKARPGSIWLLSELRQDLLIDTALTDWLESRKLTEVVVVVLNVNVRHCDVLELCADRAPSVEDATLLKIVAPNLASSWRQRQPGIATREIGRKHARNRTQRDAIEVCAILDMSNPYDLSRSEYRICTLVMQGMNTGDISSELGISESTARSHLHSIYGKTGTTGIVGLMHRLMQSGPSASAITTGNVKRLGA</sequence>
<reference evidence="2 3" key="1">
    <citation type="submission" date="2024-06" db="EMBL/GenBank/DDBJ databases">
        <title>Genome of Rhodovulum iodosum, a marine photoferrotroph.</title>
        <authorList>
            <person name="Bianchini G."/>
            <person name="Nikeleit V."/>
            <person name="Kappler A."/>
            <person name="Bryce C."/>
            <person name="Sanchez-Baracaldo P."/>
        </authorList>
    </citation>
    <scope>NUCLEOTIDE SEQUENCE [LARGE SCALE GENOMIC DNA]</scope>
    <source>
        <strain evidence="2 3">UT/N1</strain>
    </source>
</reference>
<dbReference type="PROSITE" id="PS50043">
    <property type="entry name" value="HTH_LUXR_2"/>
    <property type="match status" value="1"/>
</dbReference>
<comment type="caution">
    <text evidence="2">The sequence shown here is derived from an EMBL/GenBank/DDBJ whole genome shotgun (WGS) entry which is preliminary data.</text>
</comment>
<name>A0ABV3XXH5_9RHOB</name>
<proteinExistence type="predicted"/>
<evidence type="ECO:0000313" key="2">
    <source>
        <dbReference type="EMBL" id="MEX5729754.1"/>
    </source>
</evidence>
<feature type="domain" description="HTH luxR-type" evidence="1">
    <location>
        <begin position="210"/>
        <end position="275"/>
    </location>
</feature>
<dbReference type="SUPFAM" id="SSF46894">
    <property type="entry name" value="C-terminal effector domain of the bipartite response regulators"/>
    <property type="match status" value="1"/>
</dbReference>
<dbReference type="EMBL" id="JBEHHI010000003">
    <property type="protein sequence ID" value="MEX5729754.1"/>
    <property type="molecule type" value="Genomic_DNA"/>
</dbReference>
<organism evidence="2 3">
    <name type="scientific">Rhodovulum iodosum</name>
    <dbReference type="NCBI Taxonomy" id="68291"/>
    <lineage>
        <taxon>Bacteria</taxon>
        <taxon>Pseudomonadati</taxon>
        <taxon>Pseudomonadota</taxon>
        <taxon>Alphaproteobacteria</taxon>
        <taxon>Rhodobacterales</taxon>
        <taxon>Paracoccaceae</taxon>
        <taxon>Rhodovulum</taxon>
    </lineage>
</organism>
<dbReference type="Pfam" id="PF00196">
    <property type="entry name" value="GerE"/>
    <property type="match status" value="1"/>
</dbReference>
<protein>
    <submittedName>
        <fullName evidence="2">DNA-binding CsgD family transcriptional regulator</fullName>
    </submittedName>
</protein>
<dbReference type="InterPro" id="IPR036388">
    <property type="entry name" value="WH-like_DNA-bd_sf"/>
</dbReference>
<dbReference type="InterPro" id="IPR016032">
    <property type="entry name" value="Sig_transdc_resp-reg_C-effctor"/>
</dbReference>
<dbReference type="Proteomes" id="UP001560019">
    <property type="component" value="Unassembled WGS sequence"/>
</dbReference>
<evidence type="ECO:0000259" key="1">
    <source>
        <dbReference type="PROSITE" id="PS50043"/>
    </source>
</evidence>
<dbReference type="GO" id="GO:0003677">
    <property type="term" value="F:DNA binding"/>
    <property type="evidence" value="ECO:0007669"/>
    <property type="project" value="UniProtKB-KW"/>
</dbReference>
<evidence type="ECO:0000313" key="3">
    <source>
        <dbReference type="Proteomes" id="UP001560019"/>
    </source>
</evidence>
<dbReference type="RefSeq" id="WP_125404738.1">
    <property type="nucleotide sequence ID" value="NZ_JBEHHI010000003.1"/>
</dbReference>
<dbReference type="PRINTS" id="PR00038">
    <property type="entry name" value="HTHLUXR"/>
</dbReference>
<dbReference type="CDD" id="cd06170">
    <property type="entry name" value="LuxR_C_like"/>
    <property type="match status" value="1"/>
</dbReference>
<dbReference type="InterPro" id="IPR000792">
    <property type="entry name" value="Tscrpt_reg_LuxR_C"/>
</dbReference>
<keyword evidence="3" id="KW-1185">Reference proteome</keyword>
<dbReference type="SMART" id="SM00421">
    <property type="entry name" value="HTH_LUXR"/>
    <property type="match status" value="1"/>
</dbReference>